<evidence type="ECO:0000313" key="2">
    <source>
        <dbReference type="Proteomes" id="UP000054359"/>
    </source>
</evidence>
<reference evidence="1 2" key="1">
    <citation type="submission" date="2013-11" db="EMBL/GenBank/DDBJ databases">
        <title>Genome sequencing of Stegodyphus mimosarum.</title>
        <authorList>
            <person name="Bechsgaard J."/>
        </authorList>
    </citation>
    <scope>NUCLEOTIDE SEQUENCE [LARGE SCALE GENOMIC DNA]</scope>
</reference>
<gene>
    <name evidence="1" type="ORF">X975_01583</name>
</gene>
<sequence length="90" mass="10631">MLGRMPAQRLTVTAKRQSSDIFRIFTKFRPHYEFFYSISSLLSSSAHLKFCIFANMITFFTLYQQMAVYILSLTKHAECCLCITRRFELL</sequence>
<proteinExistence type="predicted"/>
<name>A0A087U0V0_STEMI</name>
<organism evidence="1 2">
    <name type="scientific">Stegodyphus mimosarum</name>
    <name type="common">African social velvet spider</name>
    <dbReference type="NCBI Taxonomy" id="407821"/>
    <lineage>
        <taxon>Eukaryota</taxon>
        <taxon>Metazoa</taxon>
        <taxon>Ecdysozoa</taxon>
        <taxon>Arthropoda</taxon>
        <taxon>Chelicerata</taxon>
        <taxon>Arachnida</taxon>
        <taxon>Araneae</taxon>
        <taxon>Araneomorphae</taxon>
        <taxon>Entelegynae</taxon>
        <taxon>Eresoidea</taxon>
        <taxon>Eresidae</taxon>
        <taxon>Stegodyphus</taxon>
    </lineage>
</organism>
<dbReference type="Proteomes" id="UP000054359">
    <property type="component" value="Unassembled WGS sequence"/>
</dbReference>
<keyword evidence="2" id="KW-1185">Reference proteome</keyword>
<feature type="non-terminal residue" evidence="1">
    <location>
        <position position="90"/>
    </location>
</feature>
<dbReference type="EMBL" id="KK117623">
    <property type="protein sequence ID" value="KFM70989.1"/>
    <property type="molecule type" value="Genomic_DNA"/>
</dbReference>
<dbReference type="AlphaFoldDB" id="A0A087U0V0"/>
<accession>A0A087U0V0</accession>
<protein>
    <submittedName>
        <fullName evidence="1">Uncharacterized protein</fullName>
    </submittedName>
</protein>
<evidence type="ECO:0000313" key="1">
    <source>
        <dbReference type="EMBL" id="KFM70989.1"/>
    </source>
</evidence>